<dbReference type="KEGG" id="sze:AW14_00565"/>
<dbReference type="AlphaFoldDB" id="A0A0C5W0A7"/>
<evidence type="ECO:0000256" key="1">
    <source>
        <dbReference type="SAM" id="MobiDB-lite"/>
    </source>
</evidence>
<dbReference type="SUPFAM" id="SSF50969">
    <property type="entry name" value="YVTN repeat-like/Quinoprotein amine dehydrogenase"/>
    <property type="match status" value="1"/>
</dbReference>
<evidence type="ECO:0000313" key="3">
    <source>
        <dbReference type="Proteomes" id="UP000032229"/>
    </source>
</evidence>
<sequence>MENSTKAVAKLVLLKTFYSNYLNRMIDYKMLLRLNFSQRLALLMLLFFNVNTLLAQNCSSLYLINAQDGKVYDISSLNGNLPLPVYTANSGRSNLAVGPNPTNLSQTVFTHSDISPGSIVYKNNNALNTTLPERLGGFTANPATIGANQGYVYGVTSDRKLIKVCPSPTQILGTITGDTTWSNGSVSNDAFFDNVGRMYVVVTNNGNKFLYRIDIGSLKAINFLGLSGSLPNNFQGLAFFNDKIYAIQGYSTTYSSLSYSNARVYEINANTGVGIVKTSYRLNTYIGPYTNLDNLDLASCQFFTPTTAPTCNELFGIVGSTQTVYKINLSNLSATQVADGNQTNQGNLAFGPTPNNLNVNQFVSSTNYIFGNVYSGVTSSSFTNLNNTGNTWGKPVGIGTDPSSGIVYGISEQNLTKWTGTGDGISMGIIQGDSNWNKAKTLNDIAVDNGGNLYSIATVDNDNIYLYRINPSTLLATPVAKLTGTYPDLKTTNGNGLAYLGEYFYYSRINGSNTDIWKLDAFTSVSSYVGSVSGLILGDLASCATVTNVPSGFSFNCGSNTGGIQGSILVANGMTQSADLRIPISSAVNGLASITITGGGFSTPTIPYVAFIEQNATYIDIPIVFDGSNPSGNRTITISSPQATGSCTLSVFVDKDTDKDGVPDSVDLDDDNDGILDTSEGIATNLNSDTDSIPNHLDLDSDGDGCFDALEGSGNILESQLNPDGSINSPVDTNGVPTLVSGGQGIGESQNSSNSEACCKAGSTQPNLIKN</sequence>
<feature type="compositionally biased region" description="Polar residues" evidence="1">
    <location>
        <begin position="747"/>
        <end position="771"/>
    </location>
</feature>
<name>A0A0C5W0A7_9FLAO</name>
<dbReference type="RefSeq" id="WP_044637032.1">
    <property type="nucleotide sequence ID" value="NZ_CP007202.1"/>
</dbReference>
<dbReference type="InterPro" id="IPR028974">
    <property type="entry name" value="TSP_type-3_rpt"/>
</dbReference>
<dbReference type="Gene3D" id="4.10.1080.10">
    <property type="entry name" value="TSP type-3 repeat"/>
    <property type="match status" value="1"/>
</dbReference>
<dbReference type="InterPro" id="IPR011044">
    <property type="entry name" value="Quino_amine_DH_bsu"/>
</dbReference>
<keyword evidence="3" id="KW-1185">Reference proteome</keyword>
<dbReference type="SUPFAM" id="SSF63825">
    <property type="entry name" value="YWTD domain"/>
    <property type="match status" value="1"/>
</dbReference>
<dbReference type="GO" id="GO:0005509">
    <property type="term" value="F:calcium ion binding"/>
    <property type="evidence" value="ECO:0007669"/>
    <property type="project" value="InterPro"/>
</dbReference>
<accession>A0A0C5W0A7</accession>
<feature type="region of interest" description="Disordered" evidence="1">
    <location>
        <begin position="739"/>
        <end position="771"/>
    </location>
</feature>
<dbReference type="HOGENOM" id="CLU_362425_0_0_10"/>
<dbReference type="SUPFAM" id="SSF103647">
    <property type="entry name" value="TSP type-3 repeat"/>
    <property type="match status" value="1"/>
</dbReference>
<organism evidence="2 3">
    <name type="scientific">Siansivirga zeaxanthinifaciens CC-SAMT-1</name>
    <dbReference type="NCBI Taxonomy" id="1454006"/>
    <lineage>
        <taxon>Bacteria</taxon>
        <taxon>Pseudomonadati</taxon>
        <taxon>Bacteroidota</taxon>
        <taxon>Flavobacteriia</taxon>
        <taxon>Flavobacteriales</taxon>
        <taxon>Flavobacteriaceae</taxon>
        <taxon>Siansivirga</taxon>
    </lineage>
</organism>
<protein>
    <submittedName>
        <fullName evidence="2">Uncharacterized protein</fullName>
    </submittedName>
</protein>
<dbReference type="Proteomes" id="UP000032229">
    <property type="component" value="Chromosome"/>
</dbReference>
<evidence type="ECO:0000313" key="2">
    <source>
        <dbReference type="EMBL" id="AJR04701.1"/>
    </source>
</evidence>
<dbReference type="EMBL" id="CP007202">
    <property type="protein sequence ID" value="AJR04701.1"/>
    <property type="molecule type" value="Genomic_DNA"/>
</dbReference>
<dbReference type="OrthoDB" id="1212929at2"/>
<reference evidence="2 3" key="1">
    <citation type="submission" date="2014-02" db="EMBL/GenBank/DDBJ databases">
        <authorList>
            <person name="Young C.-C."/>
            <person name="Hameed A."/>
            <person name="Huang H.-C."/>
            <person name="Shahina M."/>
        </authorList>
    </citation>
    <scope>NUCLEOTIDE SEQUENCE [LARGE SCALE GENOMIC DNA]</scope>
    <source>
        <strain evidence="2 3">CC-SAMT-1</strain>
    </source>
</reference>
<proteinExistence type="predicted"/>
<gene>
    <name evidence="2" type="ORF">AW14_00565</name>
</gene>
<dbReference type="PATRIC" id="fig|1454006.5.peg.102"/>